<evidence type="ECO:0000256" key="3">
    <source>
        <dbReference type="ARBA" id="ARBA00022679"/>
    </source>
</evidence>
<protein>
    <submittedName>
        <fullName evidence="5">Glycosyltransferase involved in cell wall biosynthesis</fullName>
    </submittedName>
</protein>
<dbReference type="RefSeq" id="WP_142092735.1">
    <property type="nucleotide sequence ID" value="NZ_BAAAMD010000001.1"/>
</dbReference>
<comment type="similarity">
    <text evidence="1">Belongs to the glycosyltransferase group 1 family. Glycosyltransferase 4 subfamily.</text>
</comment>
<comment type="caution">
    <text evidence="5">The sequence shown here is derived from an EMBL/GenBank/DDBJ whole genome shotgun (WGS) entry which is preliminary data.</text>
</comment>
<dbReference type="GO" id="GO:0016757">
    <property type="term" value="F:glycosyltransferase activity"/>
    <property type="evidence" value="ECO:0007669"/>
    <property type="project" value="UniProtKB-KW"/>
</dbReference>
<dbReference type="Pfam" id="PF13439">
    <property type="entry name" value="Glyco_transf_4"/>
    <property type="match status" value="1"/>
</dbReference>
<evidence type="ECO:0000313" key="6">
    <source>
        <dbReference type="Proteomes" id="UP000316196"/>
    </source>
</evidence>
<reference evidence="5 6" key="1">
    <citation type="submission" date="2019-06" db="EMBL/GenBank/DDBJ databases">
        <title>Sequencing the genomes of 1000 actinobacteria strains.</title>
        <authorList>
            <person name="Klenk H.-P."/>
        </authorList>
    </citation>
    <scope>NUCLEOTIDE SEQUENCE [LARGE SCALE GENOMIC DNA]</scope>
    <source>
        <strain evidence="5 6">DSM 8251</strain>
    </source>
</reference>
<dbReference type="PANTHER" id="PTHR12526:SF640">
    <property type="entry name" value="COLANIC ACID BIOSYNTHESIS GLYCOSYLTRANSFERASE WCAL-RELATED"/>
    <property type="match status" value="1"/>
</dbReference>
<dbReference type="InterPro" id="IPR028098">
    <property type="entry name" value="Glyco_trans_4-like_N"/>
</dbReference>
<dbReference type="Gene3D" id="3.40.50.2000">
    <property type="entry name" value="Glycogen Phosphorylase B"/>
    <property type="match status" value="2"/>
</dbReference>
<evidence type="ECO:0000256" key="1">
    <source>
        <dbReference type="ARBA" id="ARBA00009481"/>
    </source>
</evidence>
<dbReference type="EMBL" id="VFOR01000001">
    <property type="protein sequence ID" value="TQL62960.1"/>
    <property type="molecule type" value="Genomic_DNA"/>
</dbReference>
<sequence length="334" mass="36219">MRIDLAADHDAMGGSEMMMLLAAQACVELGHDATVWVPTETGEVAREADRRGLTVRGVGARGNASYMRRLRAGTARSDADVLWCHGLRPSFATAGLPRRIAHVYQRPRPLQRPALKRALRGADAVVVPSHSMADIAPNTHVLWNWCEPIDAPETVHEGPLSVGYLGRLSMEKGLGVLTDALAELPDTELVLAGTPRFVISSERRIIEQALDRVADRTDRLGWVTASELFDRIDVLAVPPVWQEPFGQSVIEAMSAGVPLIVSDAGALGEVTGDDYPLCVAAGDARSLAAAIQAVAALTHEQLQGLTRRLHHRWEKHFSPDAGRRRVAALLDQLT</sequence>
<evidence type="ECO:0000256" key="2">
    <source>
        <dbReference type="ARBA" id="ARBA00022676"/>
    </source>
</evidence>
<dbReference type="Pfam" id="PF13692">
    <property type="entry name" value="Glyco_trans_1_4"/>
    <property type="match status" value="1"/>
</dbReference>
<accession>A0A542ZRV4</accession>
<dbReference type="PANTHER" id="PTHR12526">
    <property type="entry name" value="GLYCOSYLTRANSFERASE"/>
    <property type="match status" value="1"/>
</dbReference>
<evidence type="ECO:0000313" key="5">
    <source>
        <dbReference type="EMBL" id="TQL62960.1"/>
    </source>
</evidence>
<gene>
    <name evidence="5" type="ORF">FB460_0754</name>
</gene>
<feature type="domain" description="Glycosyltransferase subfamily 4-like N-terminal" evidence="4">
    <location>
        <begin position="12"/>
        <end position="135"/>
    </location>
</feature>
<evidence type="ECO:0000259" key="4">
    <source>
        <dbReference type="Pfam" id="PF13439"/>
    </source>
</evidence>
<dbReference type="AlphaFoldDB" id="A0A542ZRV4"/>
<name>A0A542ZRV4_9ACTN</name>
<keyword evidence="2" id="KW-0328">Glycosyltransferase</keyword>
<keyword evidence="3 5" id="KW-0808">Transferase</keyword>
<organism evidence="5 6">
    <name type="scientific">Propioniferax innocua</name>
    <dbReference type="NCBI Taxonomy" id="1753"/>
    <lineage>
        <taxon>Bacteria</taxon>
        <taxon>Bacillati</taxon>
        <taxon>Actinomycetota</taxon>
        <taxon>Actinomycetes</taxon>
        <taxon>Propionibacteriales</taxon>
        <taxon>Propionibacteriaceae</taxon>
        <taxon>Propioniferax</taxon>
    </lineage>
</organism>
<dbReference type="OrthoDB" id="6286688at2"/>
<keyword evidence="6" id="KW-1185">Reference proteome</keyword>
<dbReference type="CDD" id="cd03801">
    <property type="entry name" value="GT4_PimA-like"/>
    <property type="match status" value="1"/>
</dbReference>
<dbReference type="SUPFAM" id="SSF53756">
    <property type="entry name" value="UDP-Glycosyltransferase/glycogen phosphorylase"/>
    <property type="match status" value="1"/>
</dbReference>
<proteinExistence type="inferred from homology"/>
<dbReference type="Proteomes" id="UP000316196">
    <property type="component" value="Unassembled WGS sequence"/>
</dbReference>